<feature type="domain" description="HTH lysR-type" evidence="2">
    <location>
        <begin position="1"/>
        <end position="41"/>
    </location>
</feature>
<organism evidence="3 4">
    <name type="scientific">Streptomyces lancefieldiae</name>
    <dbReference type="NCBI Taxonomy" id="3075520"/>
    <lineage>
        <taxon>Bacteria</taxon>
        <taxon>Bacillati</taxon>
        <taxon>Actinomycetota</taxon>
        <taxon>Actinomycetes</taxon>
        <taxon>Kitasatosporales</taxon>
        <taxon>Streptomycetaceae</taxon>
        <taxon>Streptomyces</taxon>
    </lineage>
</organism>
<dbReference type="EMBL" id="JAVRFH010000194">
    <property type="protein sequence ID" value="MDT0616562.1"/>
    <property type="molecule type" value="Genomic_DNA"/>
</dbReference>
<dbReference type="InterPro" id="IPR000847">
    <property type="entry name" value="LysR_HTH_N"/>
</dbReference>
<proteinExistence type="predicted"/>
<dbReference type="RefSeq" id="WP_311586108.1">
    <property type="nucleotide sequence ID" value="NZ_JAVRFH010000194.1"/>
</dbReference>
<reference evidence="3" key="1">
    <citation type="submission" date="2024-05" db="EMBL/GenBank/DDBJ databases">
        <title>30 novel species of actinomycetes from the DSMZ collection.</title>
        <authorList>
            <person name="Nouioui I."/>
        </authorList>
    </citation>
    <scope>NUCLEOTIDE SEQUENCE</scope>
    <source>
        <strain evidence="3">DSM 40712</strain>
    </source>
</reference>
<evidence type="ECO:0000313" key="3">
    <source>
        <dbReference type="EMBL" id="MDT0616562.1"/>
    </source>
</evidence>
<dbReference type="InterPro" id="IPR036390">
    <property type="entry name" value="WH_DNA-bd_sf"/>
</dbReference>
<gene>
    <name evidence="3" type="ORF">RM812_41505</name>
</gene>
<evidence type="ECO:0000256" key="1">
    <source>
        <dbReference type="SAM" id="MobiDB-lite"/>
    </source>
</evidence>
<dbReference type="SUPFAM" id="SSF46785">
    <property type="entry name" value="Winged helix' DNA-binding domain"/>
    <property type="match status" value="1"/>
</dbReference>
<protein>
    <submittedName>
        <fullName evidence="3">LysR family transcriptional regulator</fullName>
    </submittedName>
</protein>
<accession>A0ABU3B403</accession>
<dbReference type="Gene3D" id="1.10.10.10">
    <property type="entry name" value="Winged helix-like DNA-binding domain superfamily/Winged helix DNA-binding domain"/>
    <property type="match status" value="1"/>
</dbReference>
<comment type="caution">
    <text evidence="3">The sequence shown here is derived from an EMBL/GenBank/DDBJ whole genome shotgun (WGS) entry which is preliminary data.</text>
</comment>
<dbReference type="PROSITE" id="PS50931">
    <property type="entry name" value="HTH_LYSR"/>
    <property type="match status" value="1"/>
</dbReference>
<evidence type="ECO:0000313" key="4">
    <source>
        <dbReference type="Proteomes" id="UP001180724"/>
    </source>
</evidence>
<dbReference type="Proteomes" id="UP001180724">
    <property type="component" value="Unassembled WGS sequence"/>
</dbReference>
<evidence type="ECO:0000259" key="2">
    <source>
        <dbReference type="PROSITE" id="PS50931"/>
    </source>
</evidence>
<dbReference type="Pfam" id="PF00126">
    <property type="entry name" value="HTH_1"/>
    <property type="match status" value="1"/>
</dbReference>
<feature type="region of interest" description="Disordered" evidence="1">
    <location>
        <begin position="65"/>
        <end position="85"/>
    </location>
</feature>
<dbReference type="InterPro" id="IPR036388">
    <property type="entry name" value="WH-like_DNA-bd_sf"/>
</dbReference>
<sequence length="85" mass="8847">MEVIVAVADEGGFTATARRLHVVHSAVSGTIRALERELGAPTFRPQDPPCCSDLGRRSVRPCCPSGPPGCRTGPGSGRCGERTTA</sequence>
<keyword evidence="4" id="KW-1185">Reference proteome</keyword>
<name>A0ABU3B403_9ACTN</name>